<dbReference type="Proteomes" id="UP000790377">
    <property type="component" value="Unassembled WGS sequence"/>
</dbReference>
<evidence type="ECO:0000313" key="1">
    <source>
        <dbReference type="EMBL" id="KAH7908697.1"/>
    </source>
</evidence>
<protein>
    <submittedName>
        <fullName evidence="1">Uncharacterized protein</fullName>
    </submittedName>
</protein>
<name>A0ACB8A650_9AGAM</name>
<organism evidence="1 2">
    <name type="scientific">Hygrophoropsis aurantiaca</name>
    <dbReference type="NCBI Taxonomy" id="72124"/>
    <lineage>
        <taxon>Eukaryota</taxon>
        <taxon>Fungi</taxon>
        <taxon>Dikarya</taxon>
        <taxon>Basidiomycota</taxon>
        <taxon>Agaricomycotina</taxon>
        <taxon>Agaricomycetes</taxon>
        <taxon>Agaricomycetidae</taxon>
        <taxon>Boletales</taxon>
        <taxon>Coniophorineae</taxon>
        <taxon>Hygrophoropsidaceae</taxon>
        <taxon>Hygrophoropsis</taxon>
    </lineage>
</organism>
<evidence type="ECO:0000313" key="2">
    <source>
        <dbReference type="Proteomes" id="UP000790377"/>
    </source>
</evidence>
<gene>
    <name evidence="1" type="ORF">BJ138DRAFT_326009</name>
</gene>
<keyword evidence="2" id="KW-1185">Reference proteome</keyword>
<accession>A0ACB8A650</accession>
<dbReference type="EMBL" id="MU267804">
    <property type="protein sequence ID" value="KAH7908697.1"/>
    <property type="molecule type" value="Genomic_DNA"/>
</dbReference>
<proteinExistence type="predicted"/>
<comment type="caution">
    <text evidence="1">The sequence shown here is derived from an EMBL/GenBank/DDBJ whole genome shotgun (WGS) entry which is preliminary data.</text>
</comment>
<sequence>MRISSNGGMRPPAIANIATTPVTPVSQQSSPPRPPSTPLSNGVNGVHSLPDIDVKMSTNSNGISNNDSASPIVQATVNEVNLSPVANAQPMQPQVGSPARQKAELQQHPPPAPANGYHIPMNGYQYAHPRQHNGMPMQHMQNLKMVYPPGQDINGMHPNAGRPLANSYMGHVIAPGTHFNMQLGAGANANLKLPAGRQWTAVTSPSQQPTPLANTADGLTGAVPMSSSPSTTHTTPGTQPARTPSANGSRPATRTSSVGNVPVGHMMNAGQYTTHSLSPHLQHSPSPLLSSALALPSHQSPPRPPMTPTMKMASPSLQHQQQPVGSSQGGY</sequence>
<reference evidence="1" key="1">
    <citation type="journal article" date="2021" name="New Phytol.">
        <title>Evolutionary innovations through gain and loss of genes in the ectomycorrhizal Boletales.</title>
        <authorList>
            <person name="Wu G."/>
            <person name="Miyauchi S."/>
            <person name="Morin E."/>
            <person name="Kuo A."/>
            <person name="Drula E."/>
            <person name="Varga T."/>
            <person name="Kohler A."/>
            <person name="Feng B."/>
            <person name="Cao Y."/>
            <person name="Lipzen A."/>
            <person name="Daum C."/>
            <person name="Hundley H."/>
            <person name="Pangilinan J."/>
            <person name="Johnson J."/>
            <person name="Barry K."/>
            <person name="LaButti K."/>
            <person name="Ng V."/>
            <person name="Ahrendt S."/>
            <person name="Min B."/>
            <person name="Choi I.G."/>
            <person name="Park H."/>
            <person name="Plett J.M."/>
            <person name="Magnuson J."/>
            <person name="Spatafora J.W."/>
            <person name="Nagy L.G."/>
            <person name="Henrissat B."/>
            <person name="Grigoriev I.V."/>
            <person name="Yang Z.L."/>
            <person name="Xu J."/>
            <person name="Martin F.M."/>
        </authorList>
    </citation>
    <scope>NUCLEOTIDE SEQUENCE</scope>
    <source>
        <strain evidence="1">ATCC 28755</strain>
    </source>
</reference>